<evidence type="ECO:0000313" key="4">
    <source>
        <dbReference type="Proteomes" id="UP001596540"/>
    </source>
</evidence>
<organism evidence="3 4">
    <name type="scientific">Marinactinospora rubrisoli</name>
    <dbReference type="NCBI Taxonomy" id="2715399"/>
    <lineage>
        <taxon>Bacteria</taxon>
        <taxon>Bacillati</taxon>
        <taxon>Actinomycetota</taxon>
        <taxon>Actinomycetes</taxon>
        <taxon>Streptosporangiales</taxon>
        <taxon>Nocardiopsidaceae</taxon>
        <taxon>Marinactinospora</taxon>
    </lineage>
</organism>
<dbReference type="Pfam" id="PF04303">
    <property type="entry name" value="PrpF"/>
    <property type="match status" value="1"/>
</dbReference>
<name>A0ABW2KG22_9ACTN</name>
<proteinExistence type="inferred from homology"/>
<sequence length="374" mass="38872">MPRIASTWMRGGTSKCWVFDREDLAAADRPVDEVLLRLFGSPDPRQVDGVGGGTSTTSKAVILARAEEDDADVAYTFAQVGIDQPVVDWGSNCGNCSAVVGPYAVLRGWVAPRPGSTTVRVRNTNTGQLIVLQVPTPDGVLDERGTARIPGVPFAGIPVRMWFVDPAGRTTGKLFPTGAVIDEFPDGDGTLPVTIVDAGAPLVVVSARSVGLTGTETPAELDARADLAARLEDLRRRAAVAIGLAPTPQAAERAVPKIALVAAPTDDGADLVVRMLSMGRAHPAVAITGSVALTLAARTPDTVVSHLVGTRTDDDLRLATPAGTVATRTGEHDGRLAVAVTRTVRRLAEASLVLPDAEPAMDPVGAVPGEVATR</sequence>
<dbReference type="PANTHER" id="PTHR43709">
    <property type="entry name" value="ACONITATE ISOMERASE-RELATED"/>
    <property type="match status" value="1"/>
</dbReference>
<dbReference type="Gene3D" id="3.10.310.10">
    <property type="entry name" value="Diaminopimelate Epimerase, Chain A, domain 1"/>
    <property type="match status" value="2"/>
</dbReference>
<evidence type="ECO:0000256" key="1">
    <source>
        <dbReference type="ARBA" id="ARBA00007673"/>
    </source>
</evidence>
<reference evidence="4" key="1">
    <citation type="journal article" date="2019" name="Int. J. Syst. Evol. Microbiol.">
        <title>The Global Catalogue of Microorganisms (GCM) 10K type strain sequencing project: providing services to taxonomists for standard genome sequencing and annotation.</title>
        <authorList>
            <consortium name="The Broad Institute Genomics Platform"/>
            <consortium name="The Broad Institute Genome Sequencing Center for Infectious Disease"/>
            <person name="Wu L."/>
            <person name="Ma J."/>
        </authorList>
    </citation>
    <scope>NUCLEOTIDE SEQUENCE [LARGE SCALE GENOMIC DNA]</scope>
    <source>
        <strain evidence="4">CGMCC 4.7382</strain>
    </source>
</reference>
<dbReference type="PANTHER" id="PTHR43709:SF2">
    <property type="entry name" value="DUF453 DOMAIN PROTEIN (AFU_ORTHOLOGUE AFUA_6G00360)"/>
    <property type="match status" value="1"/>
</dbReference>
<evidence type="ECO:0000256" key="2">
    <source>
        <dbReference type="ARBA" id="ARBA00023235"/>
    </source>
</evidence>
<evidence type="ECO:0000313" key="3">
    <source>
        <dbReference type="EMBL" id="MFC7328269.1"/>
    </source>
</evidence>
<dbReference type="RefSeq" id="WP_379870916.1">
    <property type="nucleotide sequence ID" value="NZ_JBHTBH010000004.1"/>
</dbReference>
<keyword evidence="2" id="KW-0413">Isomerase</keyword>
<keyword evidence="4" id="KW-1185">Reference proteome</keyword>
<comment type="caution">
    <text evidence="3">The sequence shown here is derived from an EMBL/GenBank/DDBJ whole genome shotgun (WGS) entry which is preliminary data.</text>
</comment>
<dbReference type="EMBL" id="JBHTBH010000004">
    <property type="protein sequence ID" value="MFC7328269.1"/>
    <property type="molecule type" value="Genomic_DNA"/>
</dbReference>
<dbReference type="InterPro" id="IPR007400">
    <property type="entry name" value="PrpF-like"/>
</dbReference>
<accession>A0ABW2KG22</accession>
<comment type="similarity">
    <text evidence="1">Belongs to the PrpF family.</text>
</comment>
<dbReference type="Proteomes" id="UP001596540">
    <property type="component" value="Unassembled WGS sequence"/>
</dbReference>
<dbReference type="SUPFAM" id="SSF54506">
    <property type="entry name" value="Diaminopimelate epimerase-like"/>
    <property type="match status" value="2"/>
</dbReference>
<gene>
    <name evidence="3" type="ORF">ACFQRF_10995</name>
</gene>
<protein>
    <submittedName>
        <fullName evidence="3">PrpF domain-containing protein</fullName>
    </submittedName>
</protein>